<reference evidence="1 2" key="1">
    <citation type="submission" date="2016-12" db="EMBL/GenBank/DDBJ databases">
        <title>The draft genome sequence of Actinophytocola xinjiangensis.</title>
        <authorList>
            <person name="Wang W."/>
            <person name="Yuan L."/>
        </authorList>
    </citation>
    <scope>NUCLEOTIDE SEQUENCE [LARGE SCALE GENOMIC DNA]</scope>
    <source>
        <strain evidence="1 2">CGMCC 4.4663</strain>
    </source>
</reference>
<dbReference type="Gene3D" id="1.10.287.860">
    <property type="entry name" value="Nucleotidyltransferase"/>
    <property type="match status" value="1"/>
</dbReference>
<dbReference type="EMBL" id="MSIF01000016">
    <property type="protein sequence ID" value="OLF07383.1"/>
    <property type="molecule type" value="Genomic_DNA"/>
</dbReference>
<evidence type="ECO:0000313" key="2">
    <source>
        <dbReference type="Proteomes" id="UP000185696"/>
    </source>
</evidence>
<proteinExistence type="predicted"/>
<protein>
    <submittedName>
        <fullName evidence="1">Uncharacterized protein</fullName>
    </submittedName>
</protein>
<dbReference type="Proteomes" id="UP000185696">
    <property type="component" value="Unassembled WGS sequence"/>
</dbReference>
<organism evidence="1 2">
    <name type="scientific">Actinophytocola xinjiangensis</name>
    <dbReference type="NCBI Taxonomy" id="485602"/>
    <lineage>
        <taxon>Bacteria</taxon>
        <taxon>Bacillati</taxon>
        <taxon>Actinomycetota</taxon>
        <taxon>Actinomycetes</taxon>
        <taxon>Pseudonocardiales</taxon>
        <taxon>Pseudonocardiaceae</taxon>
    </lineage>
</organism>
<evidence type="ECO:0000313" key="1">
    <source>
        <dbReference type="EMBL" id="OLF07383.1"/>
    </source>
</evidence>
<accession>A0A7Z0WJ76</accession>
<gene>
    <name evidence="1" type="ORF">BLA60_27860</name>
</gene>
<keyword evidence="2" id="KW-1185">Reference proteome</keyword>
<dbReference type="AlphaFoldDB" id="A0A7Z0WJ76"/>
<name>A0A7Z0WJ76_9PSEU</name>
<comment type="caution">
    <text evidence="1">The sequence shown here is derived from an EMBL/GenBank/DDBJ whole genome shotgun (WGS) entry which is preliminary data.</text>
</comment>
<sequence length="75" mass="8213">MAVDPAEEDFGHEFAGLFRGVAAHEHKICYRFRGAVPPNLLSELTNAAEAATHLDETTEGLHRLVDHTSDPDEVS</sequence>